<reference evidence="1" key="2">
    <citation type="journal article" date="2015" name="Data Brief">
        <title>Shoot transcriptome of the giant reed, Arundo donax.</title>
        <authorList>
            <person name="Barrero R.A."/>
            <person name="Guerrero F.D."/>
            <person name="Moolhuijzen P."/>
            <person name="Goolsby J.A."/>
            <person name="Tidwell J."/>
            <person name="Bellgard S.E."/>
            <person name="Bellgard M.I."/>
        </authorList>
    </citation>
    <scope>NUCLEOTIDE SEQUENCE</scope>
    <source>
        <tissue evidence="1">Shoot tissue taken approximately 20 cm above the soil surface</tissue>
    </source>
</reference>
<evidence type="ECO:0000313" key="1">
    <source>
        <dbReference type="EMBL" id="JAD54295.1"/>
    </source>
</evidence>
<proteinExistence type="predicted"/>
<dbReference type="EMBL" id="GBRH01243600">
    <property type="protein sequence ID" value="JAD54295.1"/>
    <property type="molecule type" value="Transcribed_RNA"/>
</dbReference>
<protein>
    <submittedName>
        <fullName evidence="1">Uncharacterized protein</fullName>
    </submittedName>
</protein>
<accession>A0A0A9AZE6</accession>
<organism evidence="1">
    <name type="scientific">Arundo donax</name>
    <name type="common">Giant reed</name>
    <name type="synonym">Donax arundinaceus</name>
    <dbReference type="NCBI Taxonomy" id="35708"/>
    <lineage>
        <taxon>Eukaryota</taxon>
        <taxon>Viridiplantae</taxon>
        <taxon>Streptophyta</taxon>
        <taxon>Embryophyta</taxon>
        <taxon>Tracheophyta</taxon>
        <taxon>Spermatophyta</taxon>
        <taxon>Magnoliopsida</taxon>
        <taxon>Liliopsida</taxon>
        <taxon>Poales</taxon>
        <taxon>Poaceae</taxon>
        <taxon>PACMAD clade</taxon>
        <taxon>Arundinoideae</taxon>
        <taxon>Arundineae</taxon>
        <taxon>Arundo</taxon>
    </lineage>
</organism>
<sequence>MTGSSPAGSRKKYKN</sequence>
<reference evidence="1" key="1">
    <citation type="submission" date="2014-09" db="EMBL/GenBank/DDBJ databases">
        <authorList>
            <person name="Magalhaes I.L.F."/>
            <person name="Oliveira U."/>
            <person name="Santos F.R."/>
            <person name="Vidigal T.H.D.A."/>
            <person name="Brescovit A.D."/>
            <person name="Santos A.J."/>
        </authorList>
    </citation>
    <scope>NUCLEOTIDE SEQUENCE</scope>
    <source>
        <tissue evidence="1">Shoot tissue taken approximately 20 cm above the soil surface</tissue>
    </source>
</reference>
<name>A0A0A9AZE6_ARUDO</name>